<evidence type="ECO:0000313" key="3">
    <source>
        <dbReference type="Proteomes" id="UP000243406"/>
    </source>
</evidence>
<dbReference type="InterPro" id="IPR001509">
    <property type="entry name" value="Epimerase_deHydtase"/>
</dbReference>
<reference evidence="3" key="1">
    <citation type="submission" date="2017-02" db="EMBL/GenBank/DDBJ databases">
        <authorList>
            <person name="Varghese N."/>
            <person name="Submissions S."/>
        </authorList>
    </citation>
    <scope>NUCLEOTIDE SEQUENCE [LARGE SCALE GENOMIC DNA]</scope>
    <source>
        <strain evidence="3">ATCC 35199</strain>
    </source>
</reference>
<sequence>MNGELHVVLGATGSVGKSVIEELQARKLKIRAVERSKTVKGIETIHADLLDFDQATYAITGATHVYLCIGLPYSALIWKEQWPLIMNNVISACEKAEARLIFLDNMYLYGPAPLSVPFNEKHTRNPVSEKGKTRKIISDMLLNAHESGRVKAVIGRSADFYGPNVINSPLYISFIERMLIGKAPQSLGNTNIKHTYSYTNDNGRALVTLALDDSTYGQEWHLPVSRAMTIDEIVVEINSVMNTNFKATLIPRIILKIMGIFIPNIKEVNEMLYQSDFIYIMNDEKFRKHFPDFKVTEFEIGIREMINSFKR</sequence>
<organism evidence="2 3">
    <name type="scientific">Acetoanaerobium noterae</name>
    <dbReference type="NCBI Taxonomy" id="745369"/>
    <lineage>
        <taxon>Bacteria</taxon>
        <taxon>Bacillati</taxon>
        <taxon>Bacillota</taxon>
        <taxon>Clostridia</taxon>
        <taxon>Peptostreptococcales</taxon>
        <taxon>Filifactoraceae</taxon>
        <taxon>Acetoanaerobium</taxon>
    </lineage>
</organism>
<dbReference type="Proteomes" id="UP000243406">
    <property type="component" value="Unassembled WGS sequence"/>
</dbReference>
<protein>
    <submittedName>
        <fullName evidence="2">Nucleoside-diphosphate-sugar epimerase</fullName>
    </submittedName>
</protein>
<proteinExistence type="predicted"/>
<dbReference type="RefSeq" id="WP_079590128.1">
    <property type="nucleotide sequence ID" value="NZ_FUYN01000005.1"/>
</dbReference>
<gene>
    <name evidence="2" type="ORF">SAMN02745120_2348</name>
</gene>
<keyword evidence="3" id="KW-1185">Reference proteome</keyword>
<dbReference type="InterPro" id="IPR036291">
    <property type="entry name" value="NAD(P)-bd_dom_sf"/>
</dbReference>
<dbReference type="PANTHER" id="PTHR43245:SF13">
    <property type="entry name" value="UDP-D-APIOSE_UDP-D-XYLOSE SYNTHASE 2"/>
    <property type="match status" value="1"/>
</dbReference>
<dbReference type="AlphaFoldDB" id="A0A1T5CQZ0"/>
<dbReference type="PANTHER" id="PTHR43245">
    <property type="entry name" value="BIFUNCTIONAL POLYMYXIN RESISTANCE PROTEIN ARNA"/>
    <property type="match status" value="1"/>
</dbReference>
<dbReference type="EMBL" id="FUYN01000005">
    <property type="protein sequence ID" value="SKB61859.1"/>
    <property type="molecule type" value="Genomic_DNA"/>
</dbReference>
<dbReference type="OrthoDB" id="112777at2"/>
<dbReference type="InterPro" id="IPR050177">
    <property type="entry name" value="Lipid_A_modif_metabolic_enz"/>
</dbReference>
<feature type="domain" description="NAD-dependent epimerase/dehydratase" evidence="1">
    <location>
        <begin position="7"/>
        <end position="211"/>
    </location>
</feature>
<dbReference type="Gene3D" id="3.40.50.720">
    <property type="entry name" value="NAD(P)-binding Rossmann-like Domain"/>
    <property type="match status" value="1"/>
</dbReference>
<dbReference type="SUPFAM" id="SSF51735">
    <property type="entry name" value="NAD(P)-binding Rossmann-fold domains"/>
    <property type="match status" value="1"/>
</dbReference>
<accession>A0A1T5CQZ0</accession>
<dbReference type="Pfam" id="PF01370">
    <property type="entry name" value="Epimerase"/>
    <property type="match status" value="1"/>
</dbReference>
<evidence type="ECO:0000313" key="2">
    <source>
        <dbReference type="EMBL" id="SKB61859.1"/>
    </source>
</evidence>
<name>A0A1T5CQZ0_9FIRM</name>
<evidence type="ECO:0000259" key="1">
    <source>
        <dbReference type="Pfam" id="PF01370"/>
    </source>
</evidence>